<proteinExistence type="predicted"/>
<dbReference type="eggNOG" id="ENOG50318ME">
    <property type="taxonomic scope" value="Bacteria"/>
</dbReference>
<dbReference type="AlphaFoldDB" id="N8Y6G3"/>
<dbReference type="EMBL" id="APPJ01000011">
    <property type="protein sequence ID" value="ENV16899.1"/>
    <property type="molecule type" value="Genomic_DNA"/>
</dbReference>
<comment type="caution">
    <text evidence="2">The sequence shown here is derived from an EMBL/GenBank/DDBJ whole genome shotgun (WGS) entry which is preliminary data.</text>
</comment>
<evidence type="ECO:0000256" key="1">
    <source>
        <dbReference type="SAM" id="Phobius"/>
    </source>
</evidence>
<feature type="transmembrane region" description="Helical" evidence="1">
    <location>
        <begin position="54"/>
        <end position="76"/>
    </location>
</feature>
<feature type="transmembrane region" description="Helical" evidence="1">
    <location>
        <begin position="7"/>
        <end position="34"/>
    </location>
</feature>
<keyword evidence="3" id="KW-1185">Reference proteome</keyword>
<reference evidence="2 3" key="1">
    <citation type="submission" date="2013-02" db="EMBL/GenBank/DDBJ databases">
        <title>The Genome Sequence of Acinetobacter guillouiae NIPH 991.</title>
        <authorList>
            <consortium name="The Broad Institute Genome Sequencing Platform"/>
            <consortium name="The Broad Institute Genome Sequencing Center for Infectious Disease"/>
            <person name="Cerqueira G."/>
            <person name="Feldgarden M."/>
            <person name="Courvalin P."/>
            <person name="Perichon B."/>
            <person name="Grillot-Courvalin C."/>
            <person name="Clermont D."/>
            <person name="Rocha E."/>
            <person name="Yoon E.-J."/>
            <person name="Nemec A."/>
            <person name="Walker B."/>
            <person name="Young S.K."/>
            <person name="Zeng Q."/>
            <person name="Gargeya S."/>
            <person name="Fitzgerald M."/>
            <person name="Haas B."/>
            <person name="Abouelleil A."/>
            <person name="Alvarado L."/>
            <person name="Arachchi H.M."/>
            <person name="Berlin A.M."/>
            <person name="Chapman S.B."/>
            <person name="Dewar J."/>
            <person name="Goldberg J."/>
            <person name="Griggs A."/>
            <person name="Gujja S."/>
            <person name="Hansen M."/>
            <person name="Howarth C."/>
            <person name="Imamovic A."/>
            <person name="Larimer J."/>
            <person name="McCowan C."/>
            <person name="Murphy C."/>
            <person name="Neiman D."/>
            <person name="Pearson M."/>
            <person name="Priest M."/>
            <person name="Roberts A."/>
            <person name="Saif S."/>
            <person name="Shea T."/>
            <person name="Sisk P."/>
            <person name="Sykes S."/>
            <person name="Wortman J."/>
            <person name="Nusbaum C."/>
            <person name="Birren B."/>
        </authorList>
    </citation>
    <scope>NUCLEOTIDE SEQUENCE [LARGE SCALE GENOMIC DNA]</scope>
    <source>
        <strain evidence="2 3">NIPH 991</strain>
    </source>
</reference>
<dbReference type="HOGENOM" id="CLU_968473_0_0_6"/>
<keyword evidence="1" id="KW-1133">Transmembrane helix</keyword>
<keyword evidence="1" id="KW-0472">Membrane</keyword>
<dbReference type="PATRIC" id="fig|1217656.3.peg.2591"/>
<evidence type="ECO:0008006" key="4">
    <source>
        <dbReference type="Google" id="ProtNLM"/>
    </source>
</evidence>
<name>N8Y6G3_ACIGI</name>
<evidence type="ECO:0000313" key="3">
    <source>
        <dbReference type="Proteomes" id="UP000013148"/>
    </source>
</evidence>
<organism evidence="2 3">
    <name type="scientific">Acinetobacter guillouiae NIPH 991</name>
    <dbReference type="NCBI Taxonomy" id="1217656"/>
    <lineage>
        <taxon>Bacteria</taxon>
        <taxon>Pseudomonadati</taxon>
        <taxon>Pseudomonadota</taxon>
        <taxon>Gammaproteobacteria</taxon>
        <taxon>Moraxellales</taxon>
        <taxon>Moraxellaceae</taxon>
        <taxon>Acinetobacter</taxon>
    </lineage>
</organism>
<dbReference type="Proteomes" id="UP000013148">
    <property type="component" value="Unassembled WGS sequence"/>
</dbReference>
<accession>N8Y6G3</accession>
<sequence>MKSKMKFLWFILTGVLILVWLFFPSIFNWWAIHIWNVPVDQLDEVSKLGPLGDIYGSLNTLISSIALCAVAFSTWLQVTSLKETRIAYERQFKLAEDVHNEQIKESREAVFANKFYSLLNYKKDKLNNIELTLKNNEKVKAYIVIIKLSMMFGNEFRENNFKENSIKDLRVCFFEMSLRICSDPISPIISYFYAYIDIINLIKNAKIPEDDKDFYRSVLSNSMFQEEQIVLFWIAPMFANLRHILIDSEIFNMFSAQENYIEYALKYHDISSFRIEEWKKVFIENNNTST</sequence>
<evidence type="ECO:0000313" key="2">
    <source>
        <dbReference type="EMBL" id="ENV16899.1"/>
    </source>
</evidence>
<gene>
    <name evidence="2" type="ORF">F964_02648</name>
</gene>
<protein>
    <recommendedName>
        <fullName evidence="4">Phage abortive infection protein</fullName>
    </recommendedName>
</protein>
<keyword evidence="1" id="KW-0812">Transmembrane</keyword>